<keyword evidence="2" id="KW-1185">Reference proteome</keyword>
<organism evidence="1 2">
    <name type="scientific">Paraphaeosphaeria minitans</name>
    <dbReference type="NCBI Taxonomy" id="565426"/>
    <lineage>
        <taxon>Eukaryota</taxon>
        <taxon>Fungi</taxon>
        <taxon>Dikarya</taxon>
        <taxon>Ascomycota</taxon>
        <taxon>Pezizomycotina</taxon>
        <taxon>Dothideomycetes</taxon>
        <taxon>Pleosporomycetidae</taxon>
        <taxon>Pleosporales</taxon>
        <taxon>Massarineae</taxon>
        <taxon>Didymosphaeriaceae</taxon>
        <taxon>Paraphaeosphaeria</taxon>
    </lineage>
</organism>
<proteinExistence type="predicted"/>
<name>A0A9P6GJ55_9PLEO</name>
<evidence type="ECO:0000313" key="2">
    <source>
        <dbReference type="Proteomes" id="UP000756921"/>
    </source>
</evidence>
<accession>A0A9P6GJ55</accession>
<gene>
    <name evidence="1" type="ORF">PMIN01_05963</name>
</gene>
<reference evidence="1" key="1">
    <citation type="journal article" date="2020" name="Mol. Plant Microbe Interact.">
        <title>Genome Sequence of the Biocontrol Agent Coniothyrium minitans strain Conio (IMI 134523).</title>
        <authorList>
            <person name="Patel D."/>
            <person name="Shittu T.A."/>
            <person name="Baroncelli R."/>
            <person name="Muthumeenakshi S."/>
            <person name="Osborne T.H."/>
            <person name="Janganan T.K."/>
            <person name="Sreenivasaprasad S."/>
        </authorList>
    </citation>
    <scope>NUCLEOTIDE SEQUENCE</scope>
    <source>
        <strain evidence="1">Conio</strain>
    </source>
</reference>
<evidence type="ECO:0000313" key="1">
    <source>
        <dbReference type="EMBL" id="KAF9736048.1"/>
    </source>
</evidence>
<dbReference type="EMBL" id="WJXW01000005">
    <property type="protein sequence ID" value="KAF9736048.1"/>
    <property type="molecule type" value="Genomic_DNA"/>
</dbReference>
<dbReference type="AlphaFoldDB" id="A0A9P6GJ55"/>
<sequence length="220" mass="25210">MLATSYSAVGFALVGLYRGEEAAKVIEKAFAVSKDKTDVEKLAGYNVDRYYRNLGRAKFYMGLFDEPKRDVEESQRWQARVYGEGSHYHGEAQYDLGEIAMKQGNLQSANTHSKRPMISCSQESQPISRSWRADEKALTCFERCLTICQINEPKRGDQGESARVMWRISQVLNRQRKIKEAAAFHDAAEKTKSTLEKPGEFPHVDDYENSWDCFLGQLYR</sequence>
<dbReference type="OrthoDB" id="5394701at2759"/>
<dbReference type="InterPro" id="IPR011990">
    <property type="entry name" value="TPR-like_helical_dom_sf"/>
</dbReference>
<comment type="caution">
    <text evidence="1">The sequence shown here is derived from an EMBL/GenBank/DDBJ whole genome shotgun (WGS) entry which is preliminary data.</text>
</comment>
<protein>
    <submittedName>
        <fullName evidence="1">Uncharacterized protein</fullName>
    </submittedName>
</protein>
<dbReference type="Proteomes" id="UP000756921">
    <property type="component" value="Unassembled WGS sequence"/>
</dbReference>
<dbReference type="Gene3D" id="1.25.40.10">
    <property type="entry name" value="Tetratricopeptide repeat domain"/>
    <property type="match status" value="1"/>
</dbReference>
<dbReference type="SUPFAM" id="SSF48452">
    <property type="entry name" value="TPR-like"/>
    <property type="match status" value="1"/>
</dbReference>